<accession>E3LE45</accession>
<sequence length="192" mass="22171">MERFKNFNIPNAKLSKEELEKRQKFCQEEISRLMSEECPKTTDWVYVVYLKINDDYNIWRNKLEELIARPEQEKRNTVFATYKLWLENYSKSKALPESVKELLEIEEQVKLHVKTRDQNEKTRRRSSRIAAPNVSTLLEQAGSTSASAHQEVNQSLEHSQGSSSGTSSVQKKRGLPKGEGAKDGAAQRKQKK</sequence>
<feature type="compositionally biased region" description="Low complexity" evidence="1">
    <location>
        <begin position="159"/>
        <end position="168"/>
    </location>
</feature>
<protein>
    <submittedName>
        <fullName evidence="2">Uncharacterized protein</fullName>
    </submittedName>
</protein>
<feature type="compositionally biased region" description="Polar residues" evidence="1">
    <location>
        <begin position="140"/>
        <end position="158"/>
    </location>
</feature>
<feature type="region of interest" description="Disordered" evidence="1">
    <location>
        <begin position="140"/>
        <end position="192"/>
    </location>
</feature>
<feature type="region of interest" description="Disordered" evidence="1">
    <location>
        <begin position="114"/>
        <end position="133"/>
    </location>
</feature>
<evidence type="ECO:0000313" key="2">
    <source>
        <dbReference type="EMBL" id="EFO82230.1"/>
    </source>
</evidence>
<dbReference type="HOGENOM" id="CLU_1416360_0_0_1"/>
<evidence type="ECO:0000313" key="3">
    <source>
        <dbReference type="Proteomes" id="UP000008281"/>
    </source>
</evidence>
<name>E3LE45_CAERE</name>
<organism evidence="3">
    <name type="scientific">Caenorhabditis remanei</name>
    <name type="common">Caenorhabditis vulgaris</name>
    <dbReference type="NCBI Taxonomy" id="31234"/>
    <lineage>
        <taxon>Eukaryota</taxon>
        <taxon>Metazoa</taxon>
        <taxon>Ecdysozoa</taxon>
        <taxon>Nematoda</taxon>
        <taxon>Chromadorea</taxon>
        <taxon>Rhabditida</taxon>
        <taxon>Rhabditina</taxon>
        <taxon>Rhabditomorpha</taxon>
        <taxon>Rhabditoidea</taxon>
        <taxon>Rhabditidae</taxon>
        <taxon>Peloderinae</taxon>
        <taxon>Caenorhabditis</taxon>
    </lineage>
</organism>
<keyword evidence="3" id="KW-1185">Reference proteome</keyword>
<reference evidence="2" key="1">
    <citation type="submission" date="2007-07" db="EMBL/GenBank/DDBJ databases">
        <title>PCAP assembly of the Caenorhabditis remanei genome.</title>
        <authorList>
            <consortium name="The Caenorhabditis remanei Sequencing Consortium"/>
            <person name="Wilson R.K."/>
        </authorList>
    </citation>
    <scope>NUCLEOTIDE SEQUENCE [LARGE SCALE GENOMIC DNA]</scope>
    <source>
        <strain evidence="2">PB4641</strain>
    </source>
</reference>
<dbReference type="AlphaFoldDB" id="E3LE45"/>
<evidence type="ECO:0000256" key="1">
    <source>
        <dbReference type="SAM" id="MobiDB-lite"/>
    </source>
</evidence>
<dbReference type="Proteomes" id="UP000008281">
    <property type="component" value="Unassembled WGS sequence"/>
</dbReference>
<dbReference type="EMBL" id="DS268407">
    <property type="protein sequence ID" value="EFO82230.1"/>
    <property type="molecule type" value="Genomic_DNA"/>
</dbReference>
<proteinExistence type="predicted"/>
<gene>
    <name evidence="2" type="ORF">CRE_00257</name>
</gene>